<dbReference type="PROSITE" id="PS51318">
    <property type="entry name" value="TAT"/>
    <property type="match status" value="1"/>
</dbReference>
<dbReference type="AlphaFoldDB" id="A0A8J3XY66"/>
<evidence type="ECO:0000256" key="1">
    <source>
        <dbReference type="SAM" id="SignalP"/>
    </source>
</evidence>
<dbReference type="InterPro" id="IPR006311">
    <property type="entry name" value="TAT_signal"/>
</dbReference>
<evidence type="ECO:0000313" key="3">
    <source>
        <dbReference type="Proteomes" id="UP000605992"/>
    </source>
</evidence>
<accession>A0A8J3XY66</accession>
<dbReference type="RefSeq" id="WP_203947096.1">
    <property type="nucleotide sequence ID" value="NZ_BOOR01000043.1"/>
</dbReference>
<comment type="caution">
    <text evidence="2">The sequence shown here is derived from an EMBL/GenBank/DDBJ whole genome shotgun (WGS) entry which is preliminary data.</text>
</comment>
<feature type="signal peptide" evidence="1">
    <location>
        <begin position="1"/>
        <end position="30"/>
    </location>
</feature>
<keyword evidence="1" id="KW-0732">Signal</keyword>
<evidence type="ECO:0008006" key="4">
    <source>
        <dbReference type="Google" id="ProtNLM"/>
    </source>
</evidence>
<dbReference type="EMBL" id="BOOR01000043">
    <property type="protein sequence ID" value="GII56960.1"/>
    <property type="molecule type" value="Genomic_DNA"/>
</dbReference>
<protein>
    <recommendedName>
        <fullName evidence="4">Secreted protein</fullName>
    </recommendedName>
</protein>
<evidence type="ECO:0000313" key="2">
    <source>
        <dbReference type="EMBL" id="GII56960.1"/>
    </source>
</evidence>
<reference evidence="2" key="1">
    <citation type="submission" date="2021-01" db="EMBL/GenBank/DDBJ databases">
        <title>Whole genome shotgun sequence of Planotetraspora thailandica NBRC 104271.</title>
        <authorList>
            <person name="Komaki H."/>
            <person name="Tamura T."/>
        </authorList>
    </citation>
    <scope>NUCLEOTIDE SEQUENCE</scope>
    <source>
        <strain evidence="2">NBRC 104271</strain>
    </source>
</reference>
<proteinExistence type="predicted"/>
<organism evidence="2 3">
    <name type="scientific">Planotetraspora thailandica</name>
    <dbReference type="NCBI Taxonomy" id="487172"/>
    <lineage>
        <taxon>Bacteria</taxon>
        <taxon>Bacillati</taxon>
        <taxon>Actinomycetota</taxon>
        <taxon>Actinomycetes</taxon>
        <taxon>Streptosporangiales</taxon>
        <taxon>Streptosporangiaceae</taxon>
        <taxon>Planotetraspora</taxon>
    </lineage>
</organism>
<keyword evidence="3" id="KW-1185">Reference proteome</keyword>
<sequence length="188" mass="20192">MKQLTMHRRVAMVAAAVGATTLLAAAPAHADSFRGHEIRQLKVTAETSPLRVNSTPITIVDPKPCAKGTAFVALTRPGDELTPSKWVRYSYDQHATTDVSLRNYTGVSQVVNPDESNAFLLEYGSSWSVVRSCWTSGDMGSVPTEGTLAPRSPIYMVTVKKLTEAQAAAHLGGTAAPAWAKLVPVRCR</sequence>
<dbReference type="Proteomes" id="UP000605992">
    <property type="component" value="Unassembled WGS sequence"/>
</dbReference>
<gene>
    <name evidence="2" type="ORF">Pth03_53490</name>
</gene>
<feature type="chain" id="PRO_5035188676" description="Secreted protein" evidence="1">
    <location>
        <begin position="31"/>
        <end position="188"/>
    </location>
</feature>
<name>A0A8J3XY66_9ACTN</name>